<dbReference type="Gene3D" id="3.30.160.60">
    <property type="entry name" value="Classic Zinc Finger"/>
    <property type="match status" value="1"/>
</dbReference>
<reference evidence="3" key="1">
    <citation type="submission" date="2020-08" db="EMBL/GenBank/DDBJ databases">
        <title>Multicomponent nature underlies the extraordinary mechanical properties of spider dragline silk.</title>
        <authorList>
            <person name="Kono N."/>
            <person name="Nakamura H."/>
            <person name="Mori M."/>
            <person name="Yoshida Y."/>
            <person name="Ohtoshi R."/>
            <person name="Malay A.D."/>
            <person name="Moran D.A.P."/>
            <person name="Tomita M."/>
            <person name="Numata K."/>
            <person name="Arakawa K."/>
        </authorList>
    </citation>
    <scope>NUCLEOTIDE SEQUENCE</scope>
</reference>
<keyword evidence="4" id="KW-1185">Reference proteome</keyword>
<keyword evidence="1" id="KW-0862">Zinc</keyword>
<evidence type="ECO:0000256" key="1">
    <source>
        <dbReference type="PROSITE-ProRule" id="PRU00042"/>
    </source>
</evidence>
<accession>A0A8X7CQF3</accession>
<evidence type="ECO:0000313" key="3">
    <source>
        <dbReference type="EMBL" id="GFY74420.1"/>
    </source>
</evidence>
<organism evidence="3 4">
    <name type="scientific">Trichonephila inaurata madagascariensis</name>
    <dbReference type="NCBI Taxonomy" id="2747483"/>
    <lineage>
        <taxon>Eukaryota</taxon>
        <taxon>Metazoa</taxon>
        <taxon>Ecdysozoa</taxon>
        <taxon>Arthropoda</taxon>
        <taxon>Chelicerata</taxon>
        <taxon>Arachnida</taxon>
        <taxon>Araneae</taxon>
        <taxon>Araneomorphae</taxon>
        <taxon>Entelegynae</taxon>
        <taxon>Araneoidea</taxon>
        <taxon>Nephilidae</taxon>
        <taxon>Trichonephila</taxon>
        <taxon>Trichonephila inaurata</taxon>
    </lineage>
</organism>
<dbReference type="OrthoDB" id="6410631at2759"/>
<keyword evidence="1" id="KW-0863">Zinc-finger</keyword>
<evidence type="ECO:0000259" key="2">
    <source>
        <dbReference type="PROSITE" id="PS50157"/>
    </source>
</evidence>
<dbReference type="PROSITE" id="PS50157">
    <property type="entry name" value="ZINC_FINGER_C2H2_2"/>
    <property type="match status" value="2"/>
</dbReference>
<dbReference type="SMART" id="SM00355">
    <property type="entry name" value="ZnF_C2H2"/>
    <property type="match status" value="2"/>
</dbReference>
<feature type="domain" description="C2H2-type" evidence="2">
    <location>
        <begin position="96"/>
        <end position="119"/>
    </location>
</feature>
<proteinExistence type="predicted"/>
<gene>
    <name evidence="3" type="ORF">TNIN_132722</name>
</gene>
<name>A0A8X7CQF3_9ARAC</name>
<dbReference type="SUPFAM" id="SSF57667">
    <property type="entry name" value="beta-beta-alpha zinc fingers"/>
    <property type="match status" value="1"/>
</dbReference>
<comment type="caution">
    <text evidence="3">The sequence shown here is derived from an EMBL/GenBank/DDBJ whole genome shotgun (WGS) entry which is preliminary data.</text>
</comment>
<protein>
    <recommendedName>
        <fullName evidence="2">C2H2-type domain-containing protein</fullName>
    </recommendedName>
</protein>
<dbReference type="GO" id="GO:0008270">
    <property type="term" value="F:zinc ion binding"/>
    <property type="evidence" value="ECO:0007669"/>
    <property type="project" value="UniProtKB-KW"/>
</dbReference>
<dbReference type="PROSITE" id="PS00028">
    <property type="entry name" value="ZINC_FINGER_C2H2_1"/>
    <property type="match status" value="2"/>
</dbReference>
<feature type="domain" description="C2H2-type" evidence="2">
    <location>
        <begin position="66"/>
        <end position="88"/>
    </location>
</feature>
<dbReference type="EMBL" id="BMAV01020728">
    <property type="protein sequence ID" value="GFY74420.1"/>
    <property type="molecule type" value="Genomic_DNA"/>
</dbReference>
<dbReference type="Proteomes" id="UP000886998">
    <property type="component" value="Unassembled WGS sequence"/>
</dbReference>
<keyword evidence="1" id="KW-0479">Metal-binding</keyword>
<sequence length="136" mass="16403">MDYPSHYQKLIYEISVSTIFNQLKTLRSNLHTIFQKFVPRLLYSTGKVLQVMSMEEMILSLPSESPSCVLCHQKFFNRSSLRRHMERHLLTNRRRFQCDICFKLFCRKDYVREHKQHMHGMRVESRVVDSECKNTE</sequence>
<evidence type="ECO:0000313" key="4">
    <source>
        <dbReference type="Proteomes" id="UP000886998"/>
    </source>
</evidence>
<dbReference type="InterPro" id="IPR036236">
    <property type="entry name" value="Znf_C2H2_sf"/>
</dbReference>
<dbReference type="AlphaFoldDB" id="A0A8X7CQF3"/>
<dbReference type="InterPro" id="IPR013087">
    <property type="entry name" value="Znf_C2H2_type"/>
</dbReference>